<dbReference type="EMBL" id="BAABKD010000011">
    <property type="protein sequence ID" value="GAA5092043.1"/>
    <property type="molecule type" value="Genomic_DNA"/>
</dbReference>
<evidence type="ECO:0000313" key="3">
    <source>
        <dbReference type="Proteomes" id="UP001500227"/>
    </source>
</evidence>
<dbReference type="Gene3D" id="3.30.950.30">
    <property type="entry name" value="Schlafen, AAA domain"/>
    <property type="match status" value="1"/>
</dbReference>
<dbReference type="Proteomes" id="UP001500227">
    <property type="component" value="Unassembled WGS sequence"/>
</dbReference>
<comment type="caution">
    <text evidence="2">The sequence shown here is derived from an EMBL/GenBank/DDBJ whole genome shotgun (WGS) entry which is preliminary data.</text>
</comment>
<keyword evidence="3" id="KW-1185">Reference proteome</keyword>
<feature type="domain" description="Schlafen AlbA-2" evidence="1">
    <location>
        <begin position="33"/>
        <end position="164"/>
    </location>
</feature>
<accession>A0ABP9M7N2</accession>
<reference evidence="3" key="1">
    <citation type="journal article" date="2019" name="Int. J. Syst. Evol. Microbiol.">
        <title>The Global Catalogue of Microorganisms (GCM) 10K type strain sequencing project: providing services to taxonomists for standard genome sequencing and annotation.</title>
        <authorList>
            <consortium name="The Broad Institute Genomics Platform"/>
            <consortium name="The Broad Institute Genome Sequencing Center for Infectious Disease"/>
            <person name="Wu L."/>
            <person name="Ma J."/>
        </authorList>
    </citation>
    <scope>NUCLEOTIDE SEQUENCE [LARGE SCALE GENOMIC DNA]</scope>
    <source>
        <strain evidence="3">JCM 18423</strain>
    </source>
</reference>
<dbReference type="InterPro" id="IPR007421">
    <property type="entry name" value="Schlafen_AlbA_2_dom"/>
</dbReference>
<organism evidence="2 3">
    <name type="scientific">Paenalcaligenes hermetiae</name>
    <dbReference type="NCBI Taxonomy" id="1157987"/>
    <lineage>
        <taxon>Bacteria</taxon>
        <taxon>Pseudomonadati</taxon>
        <taxon>Pseudomonadota</taxon>
        <taxon>Betaproteobacteria</taxon>
        <taxon>Burkholderiales</taxon>
        <taxon>Alcaligenaceae</taxon>
        <taxon>Paenalcaligenes</taxon>
    </lineage>
</organism>
<dbReference type="RefSeq" id="WP_260648828.1">
    <property type="nucleotide sequence ID" value="NZ_BAABKD010000011.1"/>
</dbReference>
<dbReference type="Pfam" id="PF04326">
    <property type="entry name" value="SLFN_AlbA_2"/>
    <property type="match status" value="1"/>
</dbReference>
<evidence type="ECO:0000259" key="1">
    <source>
        <dbReference type="Pfam" id="PF04326"/>
    </source>
</evidence>
<proteinExistence type="predicted"/>
<sequence length="256" mass="28944">MAISKDFHGGFSRFFDQPTRDTLRDLLKYGSGEANQFDFKEIWPEKHKIAKHILALANSGGGALIIGVKDNGDLEASGIPPGGKIDKTDVAKQVSAYLPRSLKFDILDFDYPIDSEYAKIKGKSFQVVIVNCDESELPYLCCKDHPELKSNVVYIRKRQESTEANHEDLQEVINRRLKSGASTPSMISLKEDLDQLKTLYKEMDSFSRLIPIESINRLLGYKPSQYAPEESLEEFVAELIRLKKEKIKRDLGISLS</sequence>
<dbReference type="PANTHER" id="PTHR30595:SF6">
    <property type="entry name" value="SCHLAFEN ALBA-2 DOMAIN-CONTAINING PROTEIN"/>
    <property type="match status" value="1"/>
</dbReference>
<evidence type="ECO:0000313" key="2">
    <source>
        <dbReference type="EMBL" id="GAA5092043.1"/>
    </source>
</evidence>
<dbReference type="PANTHER" id="PTHR30595">
    <property type="entry name" value="GLPR-RELATED TRANSCRIPTIONAL REPRESSOR"/>
    <property type="match status" value="1"/>
</dbReference>
<protein>
    <recommendedName>
        <fullName evidence="1">Schlafen AlbA-2 domain-containing protein</fullName>
    </recommendedName>
</protein>
<name>A0ABP9M7N2_9BURK</name>
<gene>
    <name evidence="2" type="ORF">GCM10023337_18750</name>
</gene>
<dbReference type="InterPro" id="IPR038461">
    <property type="entry name" value="Schlafen_AlbA_2_dom_sf"/>
</dbReference>